<comment type="caution">
    <text evidence="1">The sequence shown here is derived from an EMBL/GenBank/DDBJ whole genome shotgun (WGS) entry which is preliminary data.</text>
</comment>
<accession>A0A1R3HIS6</accession>
<dbReference type="Gramene" id="OMO70205">
    <property type="protein sequence ID" value="OMO70205"/>
    <property type="gene ID" value="CCACVL1_19058"/>
</dbReference>
<protein>
    <submittedName>
        <fullName evidence="1">Uncharacterized protein</fullName>
    </submittedName>
</protein>
<sequence>MVPAVAIDEGSRPPRIVFDFLRHQVKEMQMVQMVRKGSLLVYS</sequence>
<evidence type="ECO:0000313" key="1">
    <source>
        <dbReference type="EMBL" id="OMO70205.1"/>
    </source>
</evidence>
<proteinExistence type="predicted"/>
<organism evidence="1 2">
    <name type="scientific">Corchorus capsularis</name>
    <name type="common">Jute</name>
    <dbReference type="NCBI Taxonomy" id="210143"/>
    <lineage>
        <taxon>Eukaryota</taxon>
        <taxon>Viridiplantae</taxon>
        <taxon>Streptophyta</taxon>
        <taxon>Embryophyta</taxon>
        <taxon>Tracheophyta</taxon>
        <taxon>Spermatophyta</taxon>
        <taxon>Magnoliopsida</taxon>
        <taxon>eudicotyledons</taxon>
        <taxon>Gunneridae</taxon>
        <taxon>Pentapetalae</taxon>
        <taxon>rosids</taxon>
        <taxon>malvids</taxon>
        <taxon>Malvales</taxon>
        <taxon>Malvaceae</taxon>
        <taxon>Grewioideae</taxon>
        <taxon>Apeibeae</taxon>
        <taxon>Corchorus</taxon>
    </lineage>
</organism>
<dbReference type="EMBL" id="AWWV01011834">
    <property type="protein sequence ID" value="OMO70205.1"/>
    <property type="molecule type" value="Genomic_DNA"/>
</dbReference>
<keyword evidence="2" id="KW-1185">Reference proteome</keyword>
<gene>
    <name evidence="1" type="ORF">CCACVL1_19058</name>
</gene>
<reference evidence="1 2" key="1">
    <citation type="submission" date="2013-09" db="EMBL/GenBank/DDBJ databases">
        <title>Corchorus capsularis genome sequencing.</title>
        <authorList>
            <person name="Alam M."/>
            <person name="Haque M.S."/>
            <person name="Islam M.S."/>
            <person name="Emdad E.M."/>
            <person name="Islam M.M."/>
            <person name="Ahmed B."/>
            <person name="Halim A."/>
            <person name="Hossen Q.M.M."/>
            <person name="Hossain M.Z."/>
            <person name="Ahmed R."/>
            <person name="Khan M.M."/>
            <person name="Islam R."/>
            <person name="Rashid M.M."/>
            <person name="Khan S.A."/>
            <person name="Rahman M.S."/>
            <person name="Alam M."/>
        </authorList>
    </citation>
    <scope>NUCLEOTIDE SEQUENCE [LARGE SCALE GENOMIC DNA]</scope>
    <source>
        <strain evidence="2">cv. CVL-1</strain>
        <tissue evidence="1">Whole seedling</tissue>
    </source>
</reference>
<dbReference type="Proteomes" id="UP000188268">
    <property type="component" value="Unassembled WGS sequence"/>
</dbReference>
<name>A0A1R3HIS6_COCAP</name>
<dbReference type="AlphaFoldDB" id="A0A1R3HIS6"/>
<evidence type="ECO:0000313" key="2">
    <source>
        <dbReference type="Proteomes" id="UP000188268"/>
    </source>
</evidence>